<dbReference type="Proteomes" id="UP000276215">
    <property type="component" value="Unassembled WGS sequence"/>
</dbReference>
<evidence type="ECO:0000256" key="1">
    <source>
        <dbReference type="SAM" id="Phobius"/>
    </source>
</evidence>
<proteinExistence type="predicted"/>
<gene>
    <name evidence="2" type="ORF">L873DRAFT_1686975</name>
</gene>
<keyword evidence="1" id="KW-0812">Transmembrane</keyword>
<evidence type="ECO:0000313" key="3">
    <source>
        <dbReference type="Proteomes" id="UP000276215"/>
    </source>
</evidence>
<name>A0A3N4JK40_9PEZI</name>
<sequence length="101" mass="12279">MLFWSRHKHMYSIQFLAVIIPASIISCIFGLYEERRNDWRMWKEGIQEIVVKNISYSNKDKVYLYSDKVFYLDNRVIGAYKQNNRTELTLKELIFNIYMVK</sequence>
<keyword evidence="3" id="KW-1185">Reference proteome</keyword>
<accession>A0A3N4JK40</accession>
<dbReference type="AlphaFoldDB" id="A0A3N4JK40"/>
<feature type="transmembrane region" description="Helical" evidence="1">
    <location>
        <begin position="12"/>
        <end position="32"/>
    </location>
</feature>
<evidence type="ECO:0000313" key="2">
    <source>
        <dbReference type="EMBL" id="RPA98632.1"/>
    </source>
</evidence>
<organism evidence="2 3">
    <name type="scientific">Choiromyces venosus 120613-1</name>
    <dbReference type="NCBI Taxonomy" id="1336337"/>
    <lineage>
        <taxon>Eukaryota</taxon>
        <taxon>Fungi</taxon>
        <taxon>Dikarya</taxon>
        <taxon>Ascomycota</taxon>
        <taxon>Pezizomycotina</taxon>
        <taxon>Pezizomycetes</taxon>
        <taxon>Pezizales</taxon>
        <taxon>Tuberaceae</taxon>
        <taxon>Choiromyces</taxon>
    </lineage>
</organism>
<keyword evidence="1" id="KW-0472">Membrane</keyword>
<reference evidence="2 3" key="1">
    <citation type="journal article" date="2018" name="Nat. Ecol. Evol.">
        <title>Pezizomycetes genomes reveal the molecular basis of ectomycorrhizal truffle lifestyle.</title>
        <authorList>
            <person name="Murat C."/>
            <person name="Payen T."/>
            <person name="Noel B."/>
            <person name="Kuo A."/>
            <person name="Morin E."/>
            <person name="Chen J."/>
            <person name="Kohler A."/>
            <person name="Krizsan K."/>
            <person name="Balestrini R."/>
            <person name="Da Silva C."/>
            <person name="Montanini B."/>
            <person name="Hainaut M."/>
            <person name="Levati E."/>
            <person name="Barry K.W."/>
            <person name="Belfiori B."/>
            <person name="Cichocki N."/>
            <person name="Clum A."/>
            <person name="Dockter R.B."/>
            <person name="Fauchery L."/>
            <person name="Guy J."/>
            <person name="Iotti M."/>
            <person name="Le Tacon F."/>
            <person name="Lindquist E.A."/>
            <person name="Lipzen A."/>
            <person name="Malagnac F."/>
            <person name="Mello A."/>
            <person name="Molinier V."/>
            <person name="Miyauchi S."/>
            <person name="Poulain J."/>
            <person name="Riccioni C."/>
            <person name="Rubini A."/>
            <person name="Sitrit Y."/>
            <person name="Splivallo R."/>
            <person name="Traeger S."/>
            <person name="Wang M."/>
            <person name="Zifcakova L."/>
            <person name="Wipf D."/>
            <person name="Zambonelli A."/>
            <person name="Paolocci F."/>
            <person name="Nowrousian M."/>
            <person name="Ottonello S."/>
            <person name="Baldrian P."/>
            <person name="Spatafora J.W."/>
            <person name="Henrissat B."/>
            <person name="Nagy L.G."/>
            <person name="Aury J.M."/>
            <person name="Wincker P."/>
            <person name="Grigoriev I.V."/>
            <person name="Bonfante P."/>
            <person name="Martin F.M."/>
        </authorList>
    </citation>
    <scope>NUCLEOTIDE SEQUENCE [LARGE SCALE GENOMIC DNA]</scope>
    <source>
        <strain evidence="2 3">120613-1</strain>
    </source>
</reference>
<keyword evidence="1" id="KW-1133">Transmembrane helix</keyword>
<dbReference type="EMBL" id="ML120394">
    <property type="protein sequence ID" value="RPA98632.1"/>
    <property type="molecule type" value="Genomic_DNA"/>
</dbReference>
<dbReference type="PROSITE" id="PS51257">
    <property type="entry name" value="PROKAR_LIPOPROTEIN"/>
    <property type="match status" value="1"/>
</dbReference>
<protein>
    <submittedName>
        <fullName evidence="2">Uncharacterized protein</fullName>
    </submittedName>
</protein>